<dbReference type="Proteomes" id="UP000004105">
    <property type="component" value="Unassembled WGS sequence"/>
</dbReference>
<protein>
    <submittedName>
        <fullName evidence="2">Cold shock domain family protein</fullName>
    </submittedName>
</protein>
<dbReference type="InterPro" id="IPR008613">
    <property type="entry name" value="Excalibur_Ca-bd_domain"/>
</dbReference>
<gene>
    <name evidence="2" type="ORF">HMPREF9123_2891</name>
</gene>
<comment type="caution">
    <text evidence="2">The sequence shown here is derived from an EMBL/GenBank/DDBJ whole genome shotgun (WGS) entry which is preliminary data.</text>
</comment>
<feature type="domain" description="Excalibur calcium-binding" evidence="1">
    <location>
        <begin position="46"/>
        <end position="80"/>
    </location>
</feature>
<sequence>MIFVGLIGYQVYQFAAAKLTPKQENNPQPINTSIPLNNTQYRCDGRKHCSQMKSCEEAKWFLRNCADTQIDGDGDGIPCESSLCSE</sequence>
<accession>F2BGN4</accession>
<evidence type="ECO:0000313" key="3">
    <source>
        <dbReference type="Proteomes" id="UP000004105"/>
    </source>
</evidence>
<keyword evidence="3" id="KW-1185">Reference proteome</keyword>
<organism evidence="2 3">
    <name type="scientific">Neisseria bacilliformis ATCC BAA-1200</name>
    <dbReference type="NCBI Taxonomy" id="888742"/>
    <lineage>
        <taxon>Bacteria</taxon>
        <taxon>Pseudomonadati</taxon>
        <taxon>Pseudomonadota</taxon>
        <taxon>Betaproteobacteria</taxon>
        <taxon>Neisseriales</taxon>
        <taxon>Neisseriaceae</taxon>
        <taxon>Neisseria</taxon>
    </lineage>
</organism>
<dbReference type="EMBL" id="AFAY01000055">
    <property type="protein sequence ID" value="EGF06507.1"/>
    <property type="molecule type" value="Genomic_DNA"/>
</dbReference>
<name>F2BGN4_9NEIS</name>
<dbReference type="HOGENOM" id="CLU_098919_2_0_4"/>
<evidence type="ECO:0000313" key="2">
    <source>
        <dbReference type="EMBL" id="EGF06507.1"/>
    </source>
</evidence>
<dbReference type="AlphaFoldDB" id="F2BGN4"/>
<evidence type="ECO:0000259" key="1">
    <source>
        <dbReference type="Pfam" id="PF05901"/>
    </source>
</evidence>
<dbReference type="Pfam" id="PF05901">
    <property type="entry name" value="Excalibur"/>
    <property type="match status" value="1"/>
</dbReference>
<reference evidence="2 3" key="1">
    <citation type="submission" date="2011-02" db="EMBL/GenBank/DDBJ databases">
        <authorList>
            <person name="Muzny D."/>
            <person name="Qin X."/>
            <person name="Deng J."/>
            <person name="Jiang H."/>
            <person name="Liu Y."/>
            <person name="Qu J."/>
            <person name="Song X.-Z."/>
            <person name="Zhang L."/>
            <person name="Thornton R."/>
            <person name="Coyle M."/>
            <person name="Francisco L."/>
            <person name="Jackson L."/>
            <person name="Javaid M."/>
            <person name="Korchina V."/>
            <person name="Kovar C."/>
            <person name="Mata R."/>
            <person name="Mathew T."/>
            <person name="Ngo R."/>
            <person name="Nguyen L."/>
            <person name="Nguyen N."/>
            <person name="Okwuonu G."/>
            <person name="Ongeri F."/>
            <person name="Pham C."/>
            <person name="Simmons D."/>
            <person name="Wilczek-Boney K."/>
            <person name="Hale W."/>
            <person name="Jakkamsetti A."/>
            <person name="Pham P."/>
            <person name="Ruth R."/>
            <person name="San Lucas F."/>
            <person name="Warren J."/>
            <person name="Zhang J."/>
            <person name="Zhao Z."/>
            <person name="Zhou C."/>
            <person name="Zhu D."/>
            <person name="Lee S."/>
            <person name="Bess C."/>
            <person name="Blankenburg K."/>
            <person name="Forbes L."/>
            <person name="Fu Q."/>
            <person name="Gubbala S."/>
            <person name="Hirani K."/>
            <person name="Jayaseelan J.C."/>
            <person name="Lara F."/>
            <person name="Munidasa M."/>
            <person name="Palculict T."/>
            <person name="Patil S."/>
            <person name="Pu L.-L."/>
            <person name="Saada N."/>
            <person name="Tang L."/>
            <person name="Weissenberger G."/>
            <person name="Zhu Y."/>
            <person name="Hemphill L."/>
            <person name="Shang Y."/>
            <person name="Youmans B."/>
            <person name="Ayvaz T."/>
            <person name="Ross M."/>
            <person name="Santibanez J."/>
            <person name="Aqrawi P."/>
            <person name="Gross S."/>
            <person name="Joshi V."/>
            <person name="Fowler G."/>
            <person name="Nazareth L."/>
            <person name="Reid J."/>
            <person name="Worley K."/>
            <person name="Petrosino J."/>
            <person name="Highlander S."/>
            <person name="Gibbs R."/>
        </authorList>
    </citation>
    <scope>NUCLEOTIDE SEQUENCE [LARGE SCALE GENOMIC DNA]</scope>
    <source>
        <strain evidence="2 3">ATCC BAA-1200</strain>
    </source>
</reference>
<proteinExistence type="predicted"/>